<gene>
    <name evidence="4" type="ORF">GLW04_14290</name>
</gene>
<dbReference type="PANTHER" id="PTHR48100">
    <property type="entry name" value="BROAD-SPECIFICITY PHOSPHATASE YOR283W-RELATED"/>
    <property type="match status" value="1"/>
</dbReference>
<dbReference type="PANTHER" id="PTHR48100:SF59">
    <property type="entry name" value="ADENOSYLCOBALAMIN_ALPHA-RIBAZOLE PHOSPHATASE"/>
    <property type="match status" value="1"/>
</dbReference>
<accession>A0A845DW97</accession>
<dbReference type="Proteomes" id="UP000460949">
    <property type="component" value="Unassembled WGS sequence"/>
</dbReference>
<comment type="caution">
    <text evidence="4">The sequence shown here is derived from an EMBL/GenBank/DDBJ whole genome shotgun (WGS) entry which is preliminary data.</text>
</comment>
<evidence type="ECO:0000313" key="5">
    <source>
        <dbReference type="Proteomes" id="UP000460949"/>
    </source>
</evidence>
<feature type="active site" description="Proton donor/acceptor" evidence="1">
    <location>
        <position position="81"/>
    </location>
</feature>
<dbReference type="SUPFAM" id="SSF53254">
    <property type="entry name" value="Phosphoglycerate mutase-like"/>
    <property type="match status" value="1"/>
</dbReference>
<dbReference type="CDD" id="cd07067">
    <property type="entry name" value="HP_PGM_like"/>
    <property type="match status" value="1"/>
</dbReference>
<dbReference type="RefSeq" id="WP_160838410.1">
    <property type="nucleotide sequence ID" value="NZ_WMET01000003.1"/>
</dbReference>
<evidence type="ECO:0000256" key="3">
    <source>
        <dbReference type="SAM" id="MobiDB-lite"/>
    </source>
</evidence>
<dbReference type="Gene3D" id="3.40.50.1240">
    <property type="entry name" value="Phosphoglycerate mutase-like"/>
    <property type="match status" value="1"/>
</dbReference>
<sequence>MKIGLVRHGSTSWNKEKRAQGGSDIPLDDEGTEQAARLSTRLKKESWDALYSSPLKRAVQTAEVAARELSIGIQLDDRLQEVGGGQIEGTTEAQRIEKWGENWRDLDLGREPLEDVLKRCRSFIEDLVEKHPGQHVLVISHGGIISQILQMLDSAHVKEETMKNTSVSEVVFRDNEWSCEPFNCTRHLDI</sequence>
<evidence type="ECO:0000256" key="2">
    <source>
        <dbReference type="PIRSR" id="PIRSR613078-2"/>
    </source>
</evidence>
<dbReference type="GO" id="GO:0005737">
    <property type="term" value="C:cytoplasm"/>
    <property type="evidence" value="ECO:0007669"/>
    <property type="project" value="TreeGrafter"/>
</dbReference>
<feature type="region of interest" description="Disordered" evidence="3">
    <location>
        <begin position="1"/>
        <end position="31"/>
    </location>
</feature>
<dbReference type="AlphaFoldDB" id="A0A845DW97"/>
<protein>
    <submittedName>
        <fullName evidence="4">Histidine phosphatase family protein</fullName>
    </submittedName>
</protein>
<dbReference type="SMART" id="SM00855">
    <property type="entry name" value="PGAM"/>
    <property type="match status" value="1"/>
</dbReference>
<dbReference type="InterPro" id="IPR029033">
    <property type="entry name" value="His_PPase_superfam"/>
</dbReference>
<organism evidence="4 5">
    <name type="scientific">Halobacillus litoralis</name>
    <dbReference type="NCBI Taxonomy" id="45668"/>
    <lineage>
        <taxon>Bacteria</taxon>
        <taxon>Bacillati</taxon>
        <taxon>Bacillota</taxon>
        <taxon>Bacilli</taxon>
        <taxon>Bacillales</taxon>
        <taxon>Bacillaceae</taxon>
        <taxon>Halobacillus</taxon>
    </lineage>
</organism>
<feature type="active site" description="Tele-phosphohistidine intermediate" evidence="1">
    <location>
        <position position="8"/>
    </location>
</feature>
<reference evidence="4 5" key="1">
    <citation type="submission" date="2019-11" db="EMBL/GenBank/DDBJ databases">
        <title>Genome sequences of 17 halophilic strains isolated from different environments.</title>
        <authorList>
            <person name="Furrow R.E."/>
        </authorList>
    </citation>
    <scope>NUCLEOTIDE SEQUENCE [LARGE SCALE GENOMIC DNA]</scope>
    <source>
        <strain evidence="4 5">22511_23_Filter</strain>
    </source>
</reference>
<dbReference type="InterPro" id="IPR013078">
    <property type="entry name" value="His_Pase_superF_clade-1"/>
</dbReference>
<evidence type="ECO:0000313" key="4">
    <source>
        <dbReference type="EMBL" id="MYL21069.1"/>
    </source>
</evidence>
<dbReference type="EMBL" id="WMET01000003">
    <property type="protein sequence ID" value="MYL21069.1"/>
    <property type="molecule type" value="Genomic_DNA"/>
</dbReference>
<dbReference type="InterPro" id="IPR050275">
    <property type="entry name" value="PGM_Phosphatase"/>
</dbReference>
<feature type="binding site" evidence="2">
    <location>
        <begin position="7"/>
        <end position="14"/>
    </location>
    <ligand>
        <name>substrate</name>
    </ligand>
</feature>
<feature type="binding site" evidence="2">
    <location>
        <position position="57"/>
    </location>
    <ligand>
        <name>substrate</name>
    </ligand>
</feature>
<dbReference type="Pfam" id="PF00300">
    <property type="entry name" value="His_Phos_1"/>
    <property type="match status" value="1"/>
</dbReference>
<name>A0A845DW97_9BACI</name>
<evidence type="ECO:0000256" key="1">
    <source>
        <dbReference type="PIRSR" id="PIRSR613078-1"/>
    </source>
</evidence>
<dbReference type="GO" id="GO:0016791">
    <property type="term" value="F:phosphatase activity"/>
    <property type="evidence" value="ECO:0007669"/>
    <property type="project" value="TreeGrafter"/>
</dbReference>
<proteinExistence type="predicted"/>